<gene>
    <name evidence="1" type="ORF">GCM10022386_15660</name>
</gene>
<reference evidence="2" key="1">
    <citation type="journal article" date="2019" name="Int. J. Syst. Evol. Microbiol.">
        <title>The Global Catalogue of Microorganisms (GCM) 10K type strain sequencing project: providing services to taxonomists for standard genome sequencing and annotation.</title>
        <authorList>
            <consortium name="The Broad Institute Genomics Platform"/>
            <consortium name="The Broad Institute Genome Sequencing Center for Infectious Disease"/>
            <person name="Wu L."/>
            <person name="Ma J."/>
        </authorList>
    </citation>
    <scope>NUCLEOTIDE SEQUENCE [LARGE SCALE GENOMIC DNA]</scope>
    <source>
        <strain evidence="2">JCM 17064</strain>
    </source>
</reference>
<name>A0ABP7TX68_9FLAO</name>
<organism evidence="1 2">
    <name type="scientific">Flavobacterium cheonhonense</name>
    <dbReference type="NCBI Taxonomy" id="706185"/>
    <lineage>
        <taxon>Bacteria</taxon>
        <taxon>Pseudomonadati</taxon>
        <taxon>Bacteroidota</taxon>
        <taxon>Flavobacteriia</taxon>
        <taxon>Flavobacteriales</taxon>
        <taxon>Flavobacteriaceae</taxon>
        <taxon>Flavobacterium</taxon>
    </lineage>
</organism>
<proteinExistence type="predicted"/>
<sequence length="182" mass="20429">MKKNTVKSGQNLLSLLLLLWFPISGFSQEANLPKAKTDSFWDNVQFGGGLGLAIGNDFTDITVAPSAIYNFNEHFALGTGLQYSRLKQKNFYDSNVVGGTLIGLFNPIEEIQLSLELEQVHVNTTYTDLYDNVKRSFWNTGLYVGGGYRADNVTIGARFNLLFDKDKDLYGDALMPFVRIYF</sequence>
<evidence type="ECO:0000313" key="1">
    <source>
        <dbReference type="EMBL" id="GAA4032357.1"/>
    </source>
</evidence>
<evidence type="ECO:0000313" key="2">
    <source>
        <dbReference type="Proteomes" id="UP001500968"/>
    </source>
</evidence>
<dbReference type="SUPFAM" id="SSF56935">
    <property type="entry name" value="Porins"/>
    <property type="match status" value="1"/>
</dbReference>
<keyword evidence="2" id="KW-1185">Reference proteome</keyword>
<dbReference type="EMBL" id="BAABCR010000015">
    <property type="protein sequence ID" value="GAA4032357.1"/>
    <property type="molecule type" value="Genomic_DNA"/>
</dbReference>
<comment type="caution">
    <text evidence="1">The sequence shown here is derived from an EMBL/GenBank/DDBJ whole genome shotgun (WGS) entry which is preliminary data.</text>
</comment>
<evidence type="ECO:0008006" key="3">
    <source>
        <dbReference type="Google" id="ProtNLM"/>
    </source>
</evidence>
<dbReference type="Proteomes" id="UP001500968">
    <property type="component" value="Unassembled WGS sequence"/>
</dbReference>
<accession>A0ABP7TX68</accession>
<dbReference type="RefSeq" id="WP_290876075.1">
    <property type="nucleotide sequence ID" value="NZ_BAABCR010000015.1"/>
</dbReference>
<protein>
    <recommendedName>
        <fullName evidence="3">Alpha-ketoglutarate decarboxylase</fullName>
    </recommendedName>
</protein>
<dbReference type="Gene3D" id="2.40.160.60">
    <property type="entry name" value="Outer membrane protein transport protein (OMPP1/FadL/TodX)"/>
    <property type="match status" value="1"/>
</dbReference>